<dbReference type="Pfam" id="PF02050">
    <property type="entry name" value="FliJ"/>
    <property type="match status" value="1"/>
</dbReference>
<comment type="caution">
    <text evidence="12">The sequence shown here is derived from an EMBL/GenBank/DDBJ whole genome shotgun (WGS) entry which is preliminary data.</text>
</comment>
<keyword evidence="6" id="KW-0145">Chemotaxis</keyword>
<dbReference type="InterPro" id="IPR053716">
    <property type="entry name" value="Flag_assembly_chemotaxis_eff"/>
</dbReference>
<dbReference type="GO" id="GO:0005886">
    <property type="term" value="C:plasma membrane"/>
    <property type="evidence" value="ECO:0007669"/>
    <property type="project" value="UniProtKB-SubCell"/>
</dbReference>
<evidence type="ECO:0000256" key="1">
    <source>
        <dbReference type="ARBA" id="ARBA00004413"/>
    </source>
</evidence>
<keyword evidence="8" id="KW-0653">Protein transport</keyword>
<evidence type="ECO:0000313" key="13">
    <source>
        <dbReference type="Proteomes" id="UP000467214"/>
    </source>
</evidence>
<keyword evidence="13" id="KW-1185">Reference proteome</keyword>
<dbReference type="Proteomes" id="UP000467214">
    <property type="component" value="Unassembled WGS sequence"/>
</dbReference>
<dbReference type="GO" id="GO:0009288">
    <property type="term" value="C:bacterial-type flagellum"/>
    <property type="evidence" value="ECO:0007669"/>
    <property type="project" value="InterPro"/>
</dbReference>
<evidence type="ECO:0000256" key="5">
    <source>
        <dbReference type="ARBA" id="ARBA00022475"/>
    </source>
</evidence>
<comment type="subcellular location">
    <subcellularLocation>
        <location evidence="1">Cell membrane</location>
        <topology evidence="1">Peripheral membrane protein</topology>
        <orientation evidence="1">Cytoplasmic side</orientation>
    </subcellularLocation>
</comment>
<reference evidence="12 13" key="1">
    <citation type="submission" date="2019-12" db="EMBL/GenBank/DDBJ databases">
        <title>Neisseriaceae gen. nov. sp. Genome sequencing and assembly.</title>
        <authorList>
            <person name="Liu Z."/>
            <person name="Li A."/>
        </authorList>
    </citation>
    <scope>NUCLEOTIDE SEQUENCE [LARGE SCALE GENOMIC DNA]</scope>
    <source>
        <strain evidence="12 13">B2N2-7</strain>
    </source>
</reference>
<dbReference type="AlphaFoldDB" id="A0A845BTC9"/>
<evidence type="ECO:0000256" key="9">
    <source>
        <dbReference type="ARBA" id="ARBA00023136"/>
    </source>
</evidence>
<dbReference type="Gene3D" id="1.10.287.1700">
    <property type="match status" value="1"/>
</dbReference>
<evidence type="ECO:0000256" key="10">
    <source>
        <dbReference type="ARBA" id="ARBA00023225"/>
    </source>
</evidence>
<keyword evidence="12" id="KW-0969">Cilium</keyword>
<keyword evidence="4" id="KW-0813">Transport</keyword>
<protein>
    <recommendedName>
        <fullName evidence="3">Flagellar FliJ protein</fullName>
    </recommendedName>
</protein>
<evidence type="ECO:0000256" key="11">
    <source>
        <dbReference type="SAM" id="MobiDB-lite"/>
    </source>
</evidence>
<comment type="similarity">
    <text evidence="2">Belongs to the FliJ family.</text>
</comment>
<feature type="region of interest" description="Disordered" evidence="11">
    <location>
        <begin position="127"/>
        <end position="147"/>
    </location>
</feature>
<dbReference type="InterPro" id="IPR012823">
    <property type="entry name" value="Flagell_FliJ"/>
</dbReference>
<evidence type="ECO:0000256" key="3">
    <source>
        <dbReference type="ARBA" id="ARBA00020392"/>
    </source>
</evidence>
<name>A0A845BTC9_9NEIS</name>
<evidence type="ECO:0000256" key="7">
    <source>
        <dbReference type="ARBA" id="ARBA00022795"/>
    </source>
</evidence>
<organism evidence="12 13">
    <name type="scientific">Craterilacuibacter sinensis</name>
    <dbReference type="NCBI Taxonomy" id="2686017"/>
    <lineage>
        <taxon>Bacteria</taxon>
        <taxon>Pseudomonadati</taxon>
        <taxon>Pseudomonadota</taxon>
        <taxon>Betaproteobacteria</taxon>
        <taxon>Neisseriales</taxon>
        <taxon>Neisseriaceae</taxon>
        <taxon>Craterilacuibacter</taxon>
    </lineage>
</organism>
<accession>A0A845BTC9</accession>
<keyword evidence="10" id="KW-1006">Bacterial flagellum protein export</keyword>
<dbReference type="GO" id="GO:0044781">
    <property type="term" value="P:bacterial-type flagellum organization"/>
    <property type="evidence" value="ECO:0007669"/>
    <property type="project" value="UniProtKB-KW"/>
</dbReference>
<keyword evidence="12" id="KW-0282">Flagellum</keyword>
<dbReference type="EMBL" id="WSSB01000001">
    <property type="protein sequence ID" value="MXR35813.1"/>
    <property type="molecule type" value="Genomic_DNA"/>
</dbReference>
<evidence type="ECO:0000256" key="8">
    <source>
        <dbReference type="ARBA" id="ARBA00022927"/>
    </source>
</evidence>
<evidence type="ECO:0000256" key="4">
    <source>
        <dbReference type="ARBA" id="ARBA00022448"/>
    </source>
</evidence>
<keyword evidence="5" id="KW-1003">Cell membrane</keyword>
<keyword evidence="9" id="KW-0472">Membrane</keyword>
<evidence type="ECO:0000313" key="12">
    <source>
        <dbReference type="EMBL" id="MXR35813.1"/>
    </source>
</evidence>
<dbReference type="GO" id="GO:0006935">
    <property type="term" value="P:chemotaxis"/>
    <property type="evidence" value="ECO:0007669"/>
    <property type="project" value="UniProtKB-KW"/>
</dbReference>
<gene>
    <name evidence="12" type="ORF">GQF02_02335</name>
</gene>
<evidence type="ECO:0000256" key="6">
    <source>
        <dbReference type="ARBA" id="ARBA00022500"/>
    </source>
</evidence>
<proteinExistence type="inferred from homology"/>
<dbReference type="RefSeq" id="WP_160794529.1">
    <property type="nucleotide sequence ID" value="NZ_WSSB01000001.1"/>
</dbReference>
<dbReference type="GO" id="GO:0015031">
    <property type="term" value="P:protein transport"/>
    <property type="evidence" value="ECO:0007669"/>
    <property type="project" value="UniProtKB-KW"/>
</dbReference>
<sequence>MSKARSLQALNVMVGVRQREVERAADELKTKHALLQRYRNNISLLEQLGAPPSAGQAVFSSSQAMNMSAYKGQLSQIKLSQQQDLALSEADAELSRQSLLAARLKREAMAQVHDAAARHLLREMERREQKHADEAAGLSWQRQTPRF</sequence>
<keyword evidence="7" id="KW-1005">Bacterial flagellum biogenesis</keyword>
<dbReference type="GO" id="GO:0071973">
    <property type="term" value="P:bacterial-type flagellum-dependent cell motility"/>
    <property type="evidence" value="ECO:0007669"/>
    <property type="project" value="InterPro"/>
</dbReference>
<evidence type="ECO:0000256" key="2">
    <source>
        <dbReference type="ARBA" id="ARBA00010004"/>
    </source>
</evidence>
<keyword evidence="12" id="KW-0966">Cell projection</keyword>